<dbReference type="EMBL" id="FUZF01000027">
    <property type="protein sequence ID" value="SKC09157.1"/>
    <property type="molecule type" value="Genomic_DNA"/>
</dbReference>
<gene>
    <name evidence="1" type="ORF">SAMN05660841_04177</name>
</gene>
<dbReference type="OrthoDB" id="679569at2"/>
<dbReference type="RefSeq" id="WP_079645800.1">
    <property type="nucleotide sequence ID" value="NZ_FUZF01000027.1"/>
</dbReference>
<proteinExistence type="predicted"/>
<evidence type="ECO:0000313" key="2">
    <source>
        <dbReference type="Proteomes" id="UP000190150"/>
    </source>
</evidence>
<dbReference type="STRING" id="1513896.SAMN05660841_04177"/>
<protein>
    <submittedName>
        <fullName evidence="1">Uncharacterized protein</fullName>
    </submittedName>
</protein>
<accession>A0A1T5GLB5</accession>
<name>A0A1T5GLB5_9SPHI</name>
<dbReference type="AlphaFoldDB" id="A0A1T5GLB5"/>
<sequence>MQIRRIIHNKTVTVLLCLFLASCNNRTDTKSNNIPEQQSLHDDSINKDAPLWEYDYQADTLIRIDSNQNRPHSIDNALRIINKNYDGKVKLDFVRQNTDTLFVKIEQPQVLTQQMGSTGARAYLTLATFTLTEQTGIKYVTFDFQEGDHAAPGTYSRFSFEN</sequence>
<keyword evidence="2" id="KW-1185">Reference proteome</keyword>
<evidence type="ECO:0000313" key="1">
    <source>
        <dbReference type="EMBL" id="SKC09157.1"/>
    </source>
</evidence>
<reference evidence="2" key="1">
    <citation type="submission" date="2017-02" db="EMBL/GenBank/DDBJ databases">
        <authorList>
            <person name="Varghese N."/>
            <person name="Submissions S."/>
        </authorList>
    </citation>
    <scope>NUCLEOTIDE SEQUENCE [LARGE SCALE GENOMIC DNA]</scope>
    <source>
        <strain evidence="2">DSM 24091</strain>
    </source>
</reference>
<dbReference type="Proteomes" id="UP000190150">
    <property type="component" value="Unassembled WGS sequence"/>
</dbReference>
<organism evidence="1 2">
    <name type="scientific">Sphingobacterium nematocida</name>
    <dbReference type="NCBI Taxonomy" id="1513896"/>
    <lineage>
        <taxon>Bacteria</taxon>
        <taxon>Pseudomonadati</taxon>
        <taxon>Bacteroidota</taxon>
        <taxon>Sphingobacteriia</taxon>
        <taxon>Sphingobacteriales</taxon>
        <taxon>Sphingobacteriaceae</taxon>
        <taxon>Sphingobacterium</taxon>
    </lineage>
</organism>
<dbReference type="PROSITE" id="PS51257">
    <property type="entry name" value="PROKAR_LIPOPROTEIN"/>
    <property type="match status" value="1"/>
</dbReference>